<reference evidence="11" key="3">
    <citation type="submission" date="2025-09" db="UniProtKB">
        <authorList>
            <consortium name="Ensembl"/>
        </authorList>
    </citation>
    <scope>IDENTIFICATION</scope>
</reference>
<dbReference type="GO" id="GO:0006614">
    <property type="term" value="P:SRP-dependent cotranslational protein targeting to membrane"/>
    <property type="evidence" value="ECO:0007669"/>
    <property type="project" value="InterPro"/>
</dbReference>
<dbReference type="HOGENOM" id="CLU_092935_1_0_1"/>
<dbReference type="GeneTree" id="ENSGT00390000000970"/>
<evidence type="ECO:0000256" key="9">
    <source>
        <dbReference type="ARBA" id="ARBA00030917"/>
    </source>
</evidence>
<dbReference type="PANTHER" id="PTHR13399">
    <property type="entry name" value="TRANSLOCON-ASSOCIATED PROTEIN TRAP , GAMMA SUBUNIT"/>
    <property type="match status" value="1"/>
</dbReference>
<dbReference type="Pfam" id="PF07074">
    <property type="entry name" value="TRAP-gamma"/>
    <property type="match status" value="1"/>
</dbReference>
<evidence type="ECO:0000256" key="10">
    <source>
        <dbReference type="SAM" id="Phobius"/>
    </source>
</evidence>
<evidence type="ECO:0000256" key="2">
    <source>
        <dbReference type="ARBA" id="ARBA00004477"/>
    </source>
</evidence>
<dbReference type="GO" id="GO:0005789">
    <property type="term" value="C:endoplasmic reticulum membrane"/>
    <property type="evidence" value="ECO:0007669"/>
    <property type="project" value="UniProtKB-SubCell"/>
</dbReference>
<reference evidence="12" key="1">
    <citation type="submission" date="2003-08" db="EMBL/GenBank/DDBJ databases">
        <authorList>
            <person name="Birren B."/>
            <person name="Nusbaum C."/>
            <person name="Abebe A."/>
            <person name="Abouelleil A."/>
            <person name="Adekoya E."/>
            <person name="Ait-zahra M."/>
            <person name="Allen N."/>
            <person name="Allen T."/>
            <person name="An P."/>
            <person name="Anderson M."/>
            <person name="Anderson S."/>
            <person name="Arachchi H."/>
            <person name="Armbruster J."/>
            <person name="Bachantsang P."/>
            <person name="Baldwin J."/>
            <person name="Barry A."/>
            <person name="Bayul T."/>
            <person name="Blitshsteyn B."/>
            <person name="Bloom T."/>
            <person name="Blye J."/>
            <person name="Boguslavskiy L."/>
            <person name="Borowsky M."/>
            <person name="Boukhgalter B."/>
            <person name="Brunache A."/>
            <person name="Butler J."/>
            <person name="Calixte N."/>
            <person name="Calvo S."/>
            <person name="Camarata J."/>
            <person name="Campo K."/>
            <person name="Chang J."/>
            <person name="Cheshatsang Y."/>
            <person name="Citroen M."/>
            <person name="Collymore A."/>
            <person name="Considine T."/>
            <person name="Cook A."/>
            <person name="Cooke P."/>
            <person name="Corum B."/>
            <person name="Cuomo C."/>
            <person name="David R."/>
            <person name="Dawoe T."/>
            <person name="Degray S."/>
            <person name="Dodge S."/>
            <person name="Dooley K."/>
            <person name="Dorje P."/>
            <person name="Dorjee K."/>
            <person name="Dorris L."/>
            <person name="Duffey N."/>
            <person name="Dupes A."/>
            <person name="Elkins T."/>
            <person name="Engels R."/>
            <person name="Erickson J."/>
            <person name="Farina A."/>
            <person name="Faro S."/>
            <person name="Ferreira P."/>
            <person name="Fischer H."/>
            <person name="Fitzgerald M."/>
            <person name="Foley K."/>
            <person name="Gage D."/>
            <person name="Galagan J."/>
            <person name="Gearin G."/>
            <person name="Gnerre S."/>
            <person name="Gnirke A."/>
            <person name="Goyette A."/>
            <person name="Graham J."/>
            <person name="Grandbois E."/>
            <person name="Gyaltsen K."/>
            <person name="Hafez N."/>
            <person name="Hagopian D."/>
            <person name="Hagos B."/>
            <person name="Hall J."/>
            <person name="Hatcher B."/>
            <person name="Heller A."/>
            <person name="Higgins H."/>
            <person name="Honan T."/>
            <person name="Horn A."/>
            <person name="Houde N."/>
            <person name="Hughes L."/>
            <person name="Hulme W."/>
            <person name="Husby E."/>
            <person name="Iliev I."/>
            <person name="Jaffe D."/>
            <person name="Jones C."/>
            <person name="Kamal M."/>
            <person name="Kamat A."/>
            <person name="Kamvysselis M."/>
            <person name="Karlsson E."/>
            <person name="Kells C."/>
            <person name="Kieu A."/>
            <person name="Kisner P."/>
            <person name="Kodira C."/>
            <person name="Kulbokas E."/>
            <person name="Labutti K."/>
            <person name="Lama D."/>
            <person name="Landers T."/>
            <person name="Leger J."/>
            <person name="Levine S."/>
            <person name="Lewis D."/>
            <person name="Lewis T."/>
            <person name="Lindblad-toh K."/>
            <person name="Liu X."/>
            <person name="Lokyitsang T."/>
            <person name="Lokyitsang Y."/>
            <person name="Lucien O."/>
            <person name="Lui A."/>
            <person name="Ma L.J."/>
            <person name="Mabbitt R."/>
            <person name="Macdonald J."/>
            <person name="Maclean C."/>
            <person name="Major J."/>
            <person name="Manning J."/>
            <person name="Marabella R."/>
            <person name="Maru K."/>
            <person name="Matthews C."/>
            <person name="Mauceli E."/>
            <person name="Mccarthy M."/>
            <person name="Mcdonough S."/>
            <person name="Mcghee T."/>
            <person name="Meldrim J."/>
            <person name="Meneus L."/>
            <person name="Mesirov J."/>
            <person name="Mihalev A."/>
            <person name="Mihova T."/>
            <person name="Mikkelsen T."/>
            <person name="Mlenga V."/>
            <person name="Moru K."/>
            <person name="Mozes J."/>
            <person name="Mulrain L."/>
            <person name="Munson G."/>
            <person name="Naylor J."/>
            <person name="Newes C."/>
            <person name="Nguyen C."/>
            <person name="Nguyen N."/>
            <person name="Nguyen T."/>
            <person name="Nicol R."/>
            <person name="Nielsen C."/>
            <person name="Nizzari M."/>
            <person name="Norbu C."/>
            <person name="Norbu N."/>
            <person name="O'donnell P."/>
            <person name="Okoawo O."/>
            <person name="O'leary S."/>
            <person name="Omotosho B."/>
            <person name="O'neill K."/>
            <person name="Osman S."/>
            <person name="Parker S."/>
            <person name="Perrin D."/>
            <person name="Phunkhang P."/>
            <person name="Piqani B."/>
            <person name="Purcell S."/>
            <person name="Rachupka T."/>
            <person name="Ramasamy U."/>
            <person name="Rameau R."/>
            <person name="Ray V."/>
            <person name="Raymond C."/>
            <person name="Retta R."/>
            <person name="Richardson S."/>
            <person name="Rise C."/>
            <person name="Rodriguez J."/>
            <person name="Rogers J."/>
            <person name="Rogov P."/>
            <person name="Rutman M."/>
            <person name="Schupbach R."/>
            <person name="Seaman C."/>
            <person name="Settipalli S."/>
            <person name="Sharpe T."/>
            <person name="Sheridan J."/>
            <person name="Sherpa N."/>
            <person name="Shi J."/>
            <person name="Smirnov S."/>
            <person name="Smith C."/>
            <person name="Sougnez C."/>
            <person name="Spencer B."/>
            <person name="Stalker J."/>
            <person name="Stange-thomann N."/>
            <person name="Stavropoulos S."/>
            <person name="Stetson K."/>
            <person name="Stone C."/>
            <person name="Stone S."/>
            <person name="Stubbs M."/>
            <person name="Talamas J."/>
            <person name="Tchuinga P."/>
            <person name="Tenzing P."/>
            <person name="Tesfaye S."/>
            <person name="Theodore J."/>
            <person name="Thoulutsang Y."/>
            <person name="Topham K."/>
            <person name="Towey S."/>
            <person name="Tsamla T."/>
            <person name="Tsomo N."/>
            <person name="Vallee D."/>
            <person name="Vassiliev H."/>
            <person name="Venkataraman V."/>
            <person name="Vinson J."/>
            <person name="Vo A."/>
            <person name="Wade C."/>
            <person name="Wang S."/>
            <person name="Wangchuk T."/>
            <person name="Wangdi T."/>
            <person name="Whittaker C."/>
            <person name="Wilkinson J."/>
            <person name="Wu Y."/>
            <person name="Wyman D."/>
            <person name="Yadav S."/>
            <person name="Yang S."/>
            <person name="Yang X."/>
            <person name="Yeager S."/>
            <person name="Yee E."/>
            <person name="Young G."/>
            <person name="Zainoun J."/>
            <person name="Zembeck L."/>
            <person name="Zimmer A."/>
            <person name="Zody M."/>
            <person name="Lander E."/>
        </authorList>
    </citation>
    <scope>NUCLEOTIDE SEQUENCE [LARGE SCALE GENOMIC DNA]</scope>
</reference>
<keyword evidence="6" id="KW-0256">Endoplasmic reticulum</keyword>
<keyword evidence="12" id="KW-1185">Reference proteome</keyword>
<dbReference type="Proteomes" id="UP000007875">
    <property type="component" value="Unassembled WGS sequence"/>
</dbReference>
<dbReference type="OMA" id="FFRNAFV"/>
<dbReference type="Ensembl" id="ENSCSAVT00000001388.1">
    <property type="protein sequence ID" value="ENSCSAVP00000001372.1"/>
    <property type="gene ID" value="ENSCSAVG00000000763.1"/>
</dbReference>
<evidence type="ECO:0000313" key="11">
    <source>
        <dbReference type="Ensembl" id="ENSCSAVP00000001372.1"/>
    </source>
</evidence>
<feature type="transmembrane region" description="Helical" evidence="10">
    <location>
        <begin position="86"/>
        <end position="105"/>
    </location>
</feature>
<feature type="transmembrane region" description="Helical" evidence="10">
    <location>
        <begin position="6"/>
        <end position="25"/>
    </location>
</feature>
<keyword evidence="5 10" id="KW-0812">Transmembrane</keyword>
<reference evidence="11" key="2">
    <citation type="submission" date="2025-08" db="UniProtKB">
        <authorList>
            <consortium name="Ensembl"/>
        </authorList>
    </citation>
    <scope>IDENTIFICATION</scope>
</reference>
<dbReference type="STRING" id="51511.ENSCSAVP00000001372"/>
<dbReference type="InterPro" id="IPR009779">
    <property type="entry name" value="SSR3"/>
</dbReference>
<evidence type="ECO:0000256" key="6">
    <source>
        <dbReference type="ARBA" id="ARBA00022824"/>
    </source>
</evidence>
<evidence type="ECO:0000256" key="4">
    <source>
        <dbReference type="ARBA" id="ARBA00022231"/>
    </source>
</evidence>
<comment type="subcellular location">
    <subcellularLocation>
        <location evidence="2">Endoplasmic reticulum membrane</location>
        <topology evidence="2">Multi-pass membrane protein</topology>
    </subcellularLocation>
</comment>
<evidence type="ECO:0000256" key="3">
    <source>
        <dbReference type="ARBA" id="ARBA00007990"/>
    </source>
</evidence>
<comment type="function">
    <text evidence="1">TRAP proteins are part of a complex whose function is to bind calcium to the ER membrane and thereby regulate the retention of ER resident proteins.</text>
</comment>
<evidence type="ECO:0000256" key="8">
    <source>
        <dbReference type="ARBA" id="ARBA00023136"/>
    </source>
</evidence>
<evidence type="ECO:0000256" key="1">
    <source>
        <dbReference type="ARBA" id="ARBA00002838"/>
    </source>
</evidence>
<evidence type="ECO:0000313" key="12">
    <source>
        <dbReference type="Proteomes" id="UP000007875"/>
    </source>
</evidence>
<proteinExistence type="inferred from homology"/>
<evidence type="ECO:0000256" key="7">
    <source>
        <dbReference type="ARBA" id="ARBA00022989"/>
    </source>
</evidence>
<comment type="similarity">
    <text evidence="3">Belongs to the TRAP-gamma family.</text>
</comment>
<feature type="transmembrane region" description="Helical" evidence="10">
    <location>
        <begin position="111"/>
        <end position="130"/>
    </location>
</feature>
<dbReference type="PANTHER" id="PTHR13399:SF2">
    <property type="entry name" value="TRANSLOCON-ASSOCIATED PROTEIN SUBUNIT GAMMA"/>
    <property type="match status" value="1"/>
</dbReference>
<dbReference type="FunCoup" id="H2Y7S4">
    <property type="interactions" value="312"/>
</dbReference>
<evidence type="ECO:0000256" key="5">
    <source>
        <dbReference type="ARBA" id="ARBA00022692"/>
    </source>
</evidence>
<dbReference type="AlphaFoldDB" id="H2Y7S4"/>
<keyword evidence="8 10" id="KW-0472">Membrane</keyword>
<dbReference type="eggNOG" id="KOG4490">
    <property type="taxonomic scope" value="Eukaryota"/>
</dbReference>
<dbReference type="InParanoid" id="H2Y7S4"/>
<organism evidence="11 12">
    <name type="scientific">Ciona savignyi</name>
    <name type="common">Pacific transparent sea squirt</name>
    <dbReference type="NCBI Taxonomy" id="51511"/>
    <lineage>
        <taxon>Eukaryota</taxon>
        <taxon>Metazoa</taxon>
        <taxon>Chordata</taxon>
        <taxon>Tunicata</taxon>
        <taxon>Ascidiacea</taxon>
        <taxon>Phlebobranchia</taxon>
        <taxon>Cionidae</taxon>
        <taxon>Ciona</taxon>
    </lineage>
</organism>
<sequence>MEMLDNVIVFVIGTVVSAYFIAVAYKNNKFQLKHKIAQKRSDGVAAELFAKLTDAESKKISKKEKDERILWRKNEIAEAESMQLSVFYTNSLFLVLLIVSSFFIFKNYSALPNYIISMIGASSITGLLSTSSQK</sequence>
<accession>H2Y7S4</accession>
<name>H2Y7S4_CIOSA</name>
<keyword evidence="7 10" id="KW-1133">Transmembrane helix</keyword>
<protein>
    <recommendedName>
        <fullName evidence="4">Translocon-associated protein subunit gamma</fullName>
    </recommendedName>
    <alternativeName>
        <fullName evidence="9">Signal sequence receptor subunit gamma</fullName>
    </alternativeName>
</protein>